<accession>A0ABU4WG62</accession>
<sequence>MKKVLASFMLFTPSMDNGNKSGGMEWVIPETNNNPWTWRLLTKSTEQGTVDDTYTMLNGNVTVVPEPSTYQQSSAHWLQC</sequence>
<gene>
    <name evidence="1" type="ORF">MOX91_04985</name>
</gene>
<comment type="caution">
    <text evidence="1">The sequence shown here is derived from an EMBL/GenBank/DDBJ whole genome shotgun (WGS) entry which is preliminary data.</text>
</comment>
<evidence type="ECO:0000313" key="1">
    <source>
        <dbReference type="EMBL" id="MDX8415534.1"/>
    </source>
</evidence>
<reference evidence="1 2" key="1">
    <citation type="submission" date="2022-03" db="EMBL/GenBank/DDBJ databases">
        <title>Novel taxa within the pig intestine.</title>
        <authorList>
            <person name="Wylensek D."/>
            <person name="Bishof K."/>
            <person name="Afrizal A."/>
            <person name="Clavel T."/>
        </authorList>
    </citation>
    <scope>NUCLEOTIDE SEQUENCE [LARGE SCALE GENOMIC DNA]</scope>
    <source>
        <strain evidence="1 2">CLA-KB-P66</strain>
    </source>
</reference>
<dbReference type="RefSeq" id="WP_370396981.1">
    <property type="nucleotide sequence ID" value="NZ_JALBUT010000005.1"/>
</dbReference>
<dbReference type="EMBL" id="JALBUT010000005">
    <property type="protein sequence ID" value="MDX8415534.1"/>
    <property type="molecule type" value="Genomic_DNA"/>
</dbReference>
<evidence type="ECO:0000313" key="2">
    <source>
        <dbReference type="Proteomes" id="UP001275932"/>
    </source>
</evidence>
<protein>
    <submittedName>
        <fullName evidence="1">Uncharacterized protein</fullName>
    </submittedName>
</protein>
<name>A0ABU4WG62_9BACT</name>
<keyword evidence="2" id="KW-1185">Reference proteome</keyword>
<proteinExistence type="predicted"/>
<organism evidence="1 2">
    <name type="scientific">Intestinicryptomonas porci</name>
    <dbReference type="NCBI Taxonomy" id="2926320"/>
    <lineage>
        <taxon>Bacteria</taxon>
        <taxon>Pseudomonadati</taxon>
        <taxon>Verrucomicrobiota</taxon>
        <taxon>Opitutia</taxon>
        <taxon>Opitutales</taxon>
        <taxon>Intestinicryptomonaceae</taxon>
        <taxon>Intestinicryptomonas</taxon>
    </lineage>
</organism>
<dbReference type="Proteomes" id="UP001275932">
    <property type="component" value="Unassembled WGS sequence"/>
</dbReference>